<dbReference type="AlphaFoldDB" id="A0A6A5SPU7"/>
<dbReference type="EMBL" id="ML976043">
    <property type="protein sequence ID" value="KAF1941780.1"/>
    <property type="molecule type" value="Genomic_DNA"/>
</dbReference>
<dbReference type="OrthoDB" id="3789154at2759"/>
<sequence>MTPKKKRAPNELKDLQDAERQIDTRSIYGENRAANEDAMMAAHAKQLRQGNIINGSMEAELSRPRYRVGGELQSRYTPEYLSTHPDYTGQNAHAMPTYDTALKHCRDEDAAEGRFL</sequence>
<evidence type="ECO:0000313" key="1">
    <source>
        <dbReference type="EMBL" id="KAF1941780.1"/>
    </source>
</evidence>
<feature type="non-terminal residue" evidence="1">
    <location>
        <position position="116"/>
    </location>
</feature>
<accession>A0A6A5SPU7</accession>
<evidence type="ECO:0000313" key="2">
    <source>
        <dbReference type="Proteomes" id="UP000800038"/>
    </source>
</evidence>
<protein>
    <submittedName>
        <fullName evidence="1">Uncharacterized protein</fullName>
    </submittedName>
</protein>
<organism evidence="1 2">
    <name type="scientific">Clathrospora elynae</name>
    <dbReference type="NCBI Taxonomy" id="706981"/>
    <lineage>
        <taxon>Eukaryota</taxon>
        <taxon>Fungi</taxon>
        <taxon>Dikarya</taxon>
        <taxon>Ascomycota</taxon>
        <taxon>Pezizomycotina</taxon>
        <taxon>Dothideomycetes</taxon>
        <taxon>Pleosporomycetidae</taxon>
        <taxon>Pleosporales</taxon>
        <taxon>Diademaceae</taxon>
        <taxon>Clathrospora</taxon>
    </lineage>
</organism>
<reference evidence="1" key="1">
    <citation type="journal article" date="2020" name="Stud. Mycol.">
        <title>101 Dothideomycetes genomes: a test case for predicting lifestyles and emergence of pathogens.</title>
        <authorList>
            <person name="Haridas S."/>
            <person name="Albert R."/>
            <person name="Binder M."/>
            <person name="Bloem J."/>
            <person name="Labutti K."/>
            <person name="Salamov A."/>
            <person name="Andreopoulos B."/>
            <person name="Baker S."/>
            <person name="Barry K."/>
            <person name="Bills G."/>
            <person name="Bluhm B."/>
            <person name="Cannon C."/>
            <person name="Castanera R."/>
            <person name="Culley D."/>
            <person name="Daum C."/>
            <person name="Ezra D."/>
            <person name="Gonzalez J."/>
            <person name="Henrissat B."/>
            <person name="Kuo A."/>
            <person name="Liang C."/>
            <person name="Lipzen A."/>
            <person name="Lutzoni F."/>
            <person name="Magnuson J."/>
            <person name="Mondo S."/>
            <person name="Nolan M."/>
            <person name="Ohm R."/>
            <person name="Pangilinan J."/>
            <person name="Park H.-J."/>
            <person name="Ramirez L."/>
            <person name="Alfaro M."/>
            <person name="Sun H."/>
            <person name="Tritt A."/>
            <person name="Yoshinaga Y."/>
            <person name="Zwiers L.-H."/>
            <person name="Turgeon B."/>
            <person name="Goodwin S."/>
            <person name="Spatafora J."/>
            <person name="Crous P."/>
            <person name="Grigoriev I."/>
        </authorList>
    </citation>
    <scope>NUCLEOTIDE SEQUENCE</scope>
    <source>
        <strain evidence="1">CBS 161.51</strain>
    </source>
</reference>
<gene>
    <name evidence="1" type="ORF">EJ02DRAFT_347037</name>
</gene>
<keyword evidence="2" id="KW-1185">Reference proteome</keyword>
<name>A0A6A5SPU7_9PLEO</name>
<proteinExistence type="predicted"/>
<dbReference type="Proteomes" id="UP000800038">
    <property type="component" value="Unassembled WGS sequence"/>
</dbReference>